<dbReference type="Pfam" id="PF01765">
    <property type="entry name" value="RRF"/>
    <property type="match status" value="1"/>
</dbReference>
<evidence type="ECO:0000259" key="5">
    <source>
        <dbReference type="Pfam" id="PF01765"/>
    </source>
</evidence>
<dbReference type="GO" id="GO:0006412">
    <property type="term" value="P:translation"/>
    <property type="evidence" value="ECO:0007669"/>
    <property type="project" value="UniProtKB-KW"/>
</dbReference>
<evidence type="ECO:0000256" key="3">
    <source>
        <dbReference type="ARBA" id="ARBA00022917"/>
    </source>
</evidence>
<name>A0A147B8N4_9ACAR</name>
<dbReference type="SUPFAM" id="SSF55194">
    <property type="entry name" value="Ribosome recycling factor, RRF"/>
    <property type="match status" value="1"/>
</dbReference>
<dbReference type="Gene3D" id="3.30.1360.40">
    <property type="match status" value="1"/>
</dbReference>
<dbReference type="InterPro" id="IPR036191">
    <property type="entry name" value="RRF_sf"/>
</dbReference>
<proteinExistence type="inferred from homology"/>
<dbReference type="InterPro" id="IPR023584">
    <property type="entry name" value="Ribosome_recyc_fac_dom"/>
</dbReference>
<evidence type="ECO:0000256" key="4">
    <source>
        <dbReference type="ARBA" id="ARBA00033107"/>
    </source>
</evidence>
<feature type="non-terminal residue" evidence="6">
    <location>
        <position position="202"/>
    </location>
</feature>
<comment type="similarity">
    <text evidence="1">Belongs to the RRF family.</text>
</comment>
<evidence type="ECO:0000313" key="6">
    <source>
        <dbReference type="EMBL" id="JAR86755.1"/>
    </source>
</evidence>
<organism evidence="6">
    <name type="scientific">Alectorobius mimon</name>
    <dbReference type="NCBI Taxonomy" id="360319"/>
    <lineage>
        <taxon>Eukaryota</taxon>
        <taxon>Metazoa</taxon>
        <taxon>Ecdysozoa</taxon>
        <taxon>Arthropoda</taxon>
        <taxon>Chelicerata</taxon>
        <taxon>Arachnida</taxon>
        <taxon>Acari</taxon>
        <taxon>Parasitiformes</taxon>
        <taxon>Ixodida</taxon>
        <taxon>Ixodoidea</taxon>
        <taxon>Argasidae</taxon>
        <taxon>Ornithodorinae</taxon>
        <taxon>Alectorobius</taxon>
    </lineage>
</organism>
<dbReference type="AlphaFoldDB" id="A0A147B8N4"/>
<evidence type="ECO:0000256" key="2">
    <source>
        <dbReference type="ARBA" id="ARBA00020581"/>
    </source>
</evidence>
<evidence type="ECO:0000256" key="1">
    <source>
        <dbReference type="ARBA" id="ARBA00005912"/>
    </source>
</evidence>
<dbReference type="InterPro" id="IPR002661">
    <property type="entry name" value="Ribosome_recyc_fac"/>
</dbReference>
<sequence length="202" mass="22676">TNPNVGSFVRHYAKGANRPKHSAKDAKPKVEITDEELMEVIRIAHFRGDLQKSLRRLQDSYTKHLSLHAAAGSLDTIKVTVGGQEYTLAETAQISKKNPQLIVLNMAAFPDAIKPTMTAIQESGLNISMQQDGTTVFLIYQNDERTQRNLRQNAKTLFTKAKDEMLTIERKYAKEIQNNRQGVSDDTVYNATLKIKAEAEES</sequence>
<protein>
    <recommendedName>
        <fullName evidence="2">Ribosome-recycling factor, mitochondrial</fullName>
    </recommendedName>
    <alternativeName>
        <fullName evidence="4">Ribosome-releasing factor, mitochondrial</fullName>
    </alternativeName>
</protein>
<dbReference type="PANTHER" id="PTHR20982">
    <property type="entry name" value="RIBOSOME RECYCLING FACTOR"/>
    <property type="match status" value="1"/>
</dbReference>
<dbReference type="GO" id="GO:0005739">
    <property type="term" value="C:mitochondrion"/>
    <property type="evidence" value="ECO:0007669"/>
    <property type="project" value="TreeGrafter"/>
</dbReference>
<feature type="non-terminal residue" evidence="6">
    <location>
        <position position="1"/>
    </location>
</feature>
<dbReference type="Gene3D" id="1.10.132.20">
    <property type="entry name" value="Ribosome-recycling factor"/>
    <property type="match status" value="1"/>
</dbReference>
<accession>A0A147B8N4</accession>
<reference evidence="6" key="1">
    <citation type="submission" date="2016-03" db="EMBL/GenBank/DDBJ databases">
        <title>Gut transcriptome analysis on engorged females of Ornithodoros mimon (Acari: Argasidae) and phylogenetic inferences of soft ticks.</title>
        <authorList>
            <person name="Landulfo G.A."/>
            <person name="Giovanni D."/>
            <person name="Carvalho E."/>
            <person name="Junqueira-de-Azevedo I."/>
            <person name="Patane J."/>
            <person name="Mendoca R."/>
            <person name="Barros-Battesti D."/>
        </authorList>
    </citation>
    <scope>NUCLEOTIDE SEQUENCE</scope>
    <source>
        <strain evidence="6">Females</strain>
        <tissue evidence="6">Gut</tissue>
    </source>
</reference>
<keyword evidence="3" id="KW-0648">Protein biosynthesis</keyword>
<feature type="domain" description="Ribosome recycling factor" evidence="5">
    <location>
        <begin position="58"/>
        <end position="196"/>
    </location>
</feature>
<dbReference type="GO" id="GO:0043023">
    <property type="term" value="F:ribosomal large subunit binding"/>
    <property type="evidence" value="ECO:0007669"/>
    <property type="project" value="TreeGrafter"/>
</dbReference>
<dbReference type="EMBL" id="GEIB01001508">
    <property type="protein sequence ID" value="JAR86755.1"/>
    <property type="molecule type" value="Transcribed_RNA"/>
</dbReference>
<dbReference type="PANTHER" id="PTHR20982:SF3">
    <property type="entry name" value="MITOCHONDRIAL RIBOSOME RECYCLING FACTOR PSEUDO 1"/>
    <property type="match status" value="1"/>
</dbReference>